<evidence type="ECO:0000256" key="1">
    <source>
        <dbReference type="SAM" id="Phobius"/>
    </source>
</evidence>
<proteinExistence type="predicted"/>
<keyword evidence="1" id="KW-0812">Transmembrane</keyword>
<dbReference type="AlphaFoldDB" id="F0SXN1"/>
<gene>
    <name evidence="2" type="ordered locus">Sgly_1564</name>
</gene>
<organism evidence="2 3">
    <name type="scientific">Syntrophobotulus glycolicus (strain DSM 8271 / FlGlyR)</name>
    <dbReference type="NCBI Taxonomy" id="645991"/>
    <lineage>
        <taxon>Bacteria</taxon>
        <taxon>Bacillati</taxon>
        <taxon>Bacillota</taxon>
        <taxon>Clostridia</taxon>
        <taxon>Eubacteriales</taxon>
        <taxon>Desulfitobacteriaceae</taxon>
        <taxon>Syntrophobotulus</taxon>
    </lineage>
</organism>
<keyword evidence="3" id="KW-1185">Reference proteome</keyword>
<evidence type="ECO:0000313" key="3">
    <source>
        <dbReference type="Proteomes" id="UP000007488"/>
    </source>
</evidence>
<keyword evidence="1" id="KW-0472">Membrane</keyword>
<keyword evidence="1" id="KW-1133">Transmembrane helix</keyword>
<dbReference type="KEGG" id="sgy:Sgly_1564"/>
<dbReference type="Proteomes" id="UP000007488">
    <property type="component" value="Chromosome"/>
</dbReference>
<reference evidence="2 3" key="1">
    <citation type="journal article" date="2011" name="Stand. Genomic Sci.">
        <title>Complete genome sequence of Syntrophobotulus glycolicus type strain (FlGlyR).</title>
        <authorList>
            <person name="Han C."/>
            <person name="Mwirichia R."/>
            <person name="Chertkov O."/>
            <person name="Held B."/>
            <person name="Lapidus A."/>
            <person name="Nolan M."/>
            <person name="Lucas S."/>
            <person name="Hammon N."/>
            <person name="Deshpande S."/>
            <person name="Cheng J.F."/>
            <person name="Tapia R."/>
            <person name="Goodwin L."/>
            <person name="Pitluck S."/>
            <person name="Huntemann M."/>
            <person name="Liolios K."/>
            <person name="Ivanova N."/>
            <person name="Pagani I."/>
            <person name="Mavromatis K."/>
            <person name="Ovchinikova G."/>
            <person name="Pati A."/>
            <person name="Chen A."/>
            <person name="Palaniappan K."/>
            <person name="Land M."/>
            <person name="Hauser L."/>
            <person name="Brambilla E.M."/>
            <person name="Rohde M."/>
            <person name="Spring S."/>
            <person name="Sikorski J."/>
            <person name="Goker M."/>
            <person name="Woyke T."/>
            <person name="Bristow J."/>
            <person name="Eisen J.A."/>
            <person name="Markowitz V."/>
            <person name="Hugenholtz P."/>
            <person name="Kyrpides N.C."/>
            <person name="Klenk H.P."/>
            <person name="Detter J.C."/>
        </authorList>
    </citation>
    <scope>NUCLEOTIDE SEQUENCE [LARGE SCALE GENOMIC DNA]</scope>
    <source>
        <strain evidence="3">DSM 8271 / FlGlyR</strain>
    </source>
</reference>
<dbReference type="STRING" id="645991.Sgly_1564"/>
<dbReference type="EMBL" id="CP002547">
    <property type="protein sequence ID" value="ADY55864.1"/>
    <property type="molecule type" value="Genomic_DNA"/>
</dbReference>
<evidence type="ECO:0000313" key="2">
    <source>
        <dbReference type="EMBL" id="ADY55864.1"/>
    </source>
</evidence>
<sequence length="52" mass="6081">MLIVVSLFLPIIAIELAIIIWLLIHILHNLEEIEHHEKPPLGTPQPQPHRFF</sequence>
<feature type="transmembrane region" description="Helical" evidence="1">
    <location>
        <begin position="6"/>
        <end position="27"/>
    </location>
</feature>
<protein>
    <submittedName>
        <fullName evidence="2">Uncharacterized protein</fullName>
    </submittedName>
</protein>
<accession>F0SXN1</accession>
<dbReference type="RefSeq" id="WP_013624734.1">
    <property type="nucleotide sequence ID" value="NC_015172.1"/>
</dbReference>
<name>F0SXN1_SYNGF</name>
<reference evidence="3" key="2">
    <citation type="submission" date="2011-02" db="EMBL/GenBank/DDBJ databases">
        <title>The complete genome of Syntrophobotulus glycolicus DSM 8271.</title>
        <authorList>
            <person name="Lucas S."/>
            <person name="Copeland A."/>
            <person name="Lapidus A."/>
            <person name="Bruce D."/>
            <person name="Goodwin L."/>
            <person name="Pitluck S."/>
            <person name="Kyrpides N."/>
            <person name="Mavromatis K."/>
            <person name="Pagani I."/>
            <person name="Ivanova N."/>
            <person name="Mikhailova N."/>
            <person name="Chertkov O."/>
            <person name="Held B."/>
            <person name="Detter J.C."/>
            <person name="Tapia R."/>
            <person name="Han C."/>
            <person name="Land M."/>
            <person name="Hauser L."/>
            <person name="Markowitz V."/>
            <person name="Cheng J.-F."/>
            <person name="Hugenholtz P."/>
            <person name="Woyke T."/>
            <person name="Wu D."/>
            <person name="Spring S."/>
            <person name="Schroeder M."/>
            <person name="Brambilla E."/>
            <person name="Klenk H.-P."/>
            <person name="Eisen J.A."/>
        </authorList>
    </citation>
    <scope>NUCLEOTIDE SEQUENCE [LARGE SCALE GENOMIC DNA]</scope>
    <source>
        <strain evidence="3">DSM 8271 / FlGlyR</strain>
    </source>
</reference>
<dbReference type="HOGENOM" id="CLU_3085599_0_0_9"/>